<dbReference type="CDD" id="cd03257">
    <property type="entry name" value="ABC_NikE_OppD_transporters"/>
    <property type="match status" value="2"/>
</dbReference>
<evidence type="ECO:0000313" key="5">
    <source>
        <dbReference type="EMBL" id="AZA11910.1"/>
    </source>
</evidence>
<dbReference type="InterPro" id="IPR017871">
    <property type="entry name" value="ABC_transporter-like_CS"/>
</dbReference>
<dbReference type="EMBL" id="CP033897">
    <property type="protein sequence ID" value="AZA11910.1"/>
    <property type="molecule type" value="Genomic_DNA"/>
</dbReference>
<dbReference type="AlphaFoldDB" id="A0A3G6J630"/>
<dbReference type="Pfam" id="PF08352">
    <property type="entry name" value="oligo_HPY"/>
    <property type="match status" value="2"/>
</dbReference>
<evidence type="ECO:0000256" key="1">
    <source>
        <dbReference type="ARBA" id="ARBA00022448"/>
    </source>
</evidence>
<proteinExistence type="predicted"/>
<feature type="domain" description="ABC transporter" evidence="4">
    <location>
        <begin position="4"/>
        <end position="240"/>
    </location>
</feature>
<dbReference type="InterPro" id="IPR003593">
    <property type="entry name" value="AAA+_ATPase"/>
</dbReference>
<keyword evidence="5" id="KW-0378">Hydrolase</keyword>
<evidence type="ECO:0000259" key="4">
    <source>
        <dbReference type="PROSITE" id="PS50893"/>
    </source>
</evidence>
<keyword evidence="2" id="KW-0547">Nucleotide-binding</keyword>
<dbReference type="PANTHER" id="PTHR43776">
    <property type="entry name" value="TRANSPORT ATP-BINDING PROTEIN"/>
    <property type="match status" value="1"/>
</dbReference>
<dbReference type="SMART" id="SM00382">
    <property type="entry name" value="AAA"/>
    <property type="match status" value="2"/>
</dbReference>
<evidence type="ECO:0000256" key="2">
    <source>
        <dbReference type="ARBA" id="ARBA00022741"/>
    </source>
</evidence>
<keyword evidence="6" id="KW-1185">Reference proteome</keyword>
<reference evidence="5 6" key="1">
    <citation type="submission" date="2018-11" db="EMBL/GenBank/DDBJ databases">
        <authorList>
            <person name="Kleinhagauer T."/>
            <person name="Glaeser S.P."/>
            <person name="Spergser J."/>
            <person name="Ruckert C."/>
            <person name="Kaempfer P."/>
            <person name="Busse H.-J."/>
        </authorList>
    </citation>
    <scope>NUCLEOTIDE SEQUENCE [LARGE SCALE GENOMIC DNA]</scope>
    <source>
        <strain evidence="5 6">W8</strain>
    </source>
</reference>
<dbReference type="GO" id="GO:0005524">
    <property type="term" value="F:ATP binding"/>
    <property type="evidence" value="ECO:0007669"/>
    <property type="project" value="UniProtKB-KW"/>
</dbReference>
<dbReference type="OrthoDB" id="8036461at2"/>
<dbReference type="PROSITE" id="PS50893">
    <property type="entry name" value="ABC_TRANSPORTER_2"/>
    <property type="match status" value="2"/>
</dbReference>
<name>A0A3G6J630_9CORY</name>
<dbReference type="Gene3D" id="3.40.50.300">
    <property type="entry name" value="P-loop containing nucleotide triphosphate hydrolases"/>
    <property type="match status" value="2"/>
</dbReference>
<dbReference type="EC" id="3.6.3.-" evidence="5"/>
<dbReference type="InterPro" id="IPR013563">
    <property type="entry name" value="Oligopep_ABC_C"/>
</dbReference>
<protein>
    <submittedName>
        <fullName evidence="5">Glutathione import ATP-binding protein GsiA</fullName>
        <ecNumber evidence="5">3.6.3.-</ecNumber>
    </submittedName>
</protein>
<dbReference type="InterPro" id="IPR050319">
    <property type="entry name" value="ABC_transp_ATP-bind"/>
</dbReference>
<dbReference type="GO" id="GO:0015833">
    <property type="term" value="P:peptide transport"/>
    <property type="evidence" value="ECO:0007669"/>
    <property type="project" value="InterPro"/>
</dbReference>
<dbReference type="GO" id="GO:0016887">
    <property type="term" value="F:ATP hydrolysis activity"/>
    <property type="evidence" value="ECO:0007669"/>
    <property type="project" value="InterPro"/>
</dbReference>
<evidence type="ECO:0000313" key="6">
    <source>
        <dbReference type="Proteomes" id="UP000271587"/>
    </source>
</evidence>
<dbReference type="KEGG" id="cgk:CGERO_08065"/>
<dbReference type="Pfam" id="PF00005">
    <property type="entry name" value="ABC_tran"/>
    <property type="match status" value="2"/>
</dbReference>
<dbReference type="GO" id="GO:0055085">
    <property type="term" value="P:transmembrane transport"/>
    <property type="evidence" value="ECO:0007669"/>
    <property type="project" value="UniProtKB-ARBA"/>
</dbReference>
<dbReference type="Proteomes" id="UP000271587">
    <property type="component" value="Chromosome"/>
</dbReference>
<sequence>MTLLHVNNLEKDDLLSDVTFSMSAGERVGIIGESGSGKTLTALSIMRLIKTTRGTVHFRERDLQKLSERQLCGIRGKDIAMVFQEPMSALDPLMTVGKQIREAIRIHQKRSRRDAMRQVSGALKEVELDPDLASRFPHELSGGQRQRILIAMALANDPRLLICDEPTTALDATAQRSIVRLILKLTQERNTGLLFISHDLALVAQTCETILVMKAGRIVEKGDSQSIISHPKHEYTKSLINATNLPVARPSEHGRPIITASHLHKKLGPRAILKDIDLQLHRGERLGLVGGSGSGKTTLLRILAGLDQPTQGHVRSDGSTRMVFQDPLGSLDPKMRIREILRESNPLANTEDMEHALSEVGIPGDALLKYPHQFSGGQRQRISIARAVVAQPRILLADEPVSALDVSVRAKVLKMLDTLVEQHSLSMVFVSHDLAVIRSVCDTVAVMHDGKIVEKASTEAIFTRPQHEYTRKLLAAIPQIT</sequence>
<dbReference type="InterPro" id="IPR027417">
    <property type="entry name" value="P-loop_NTPase"/>
</dbReference>
<organism evidence="5 6">
    <name type="scientific">Corynebacterium gerontici</name>
    <dbReference type="NCBI Taxonomy" id="2079234"/>
    <lineage>
        <taxon>Bacteria</taxon>
        <taxon>Bacillati</taxon>
        <taxon>Actinomycetota</taxon>
        <taxon>Actinomycetes</taxon>
        <taxon>Mycobacteriales</taxon>
        <taxon>Corynebacteriaceae</taxon>
        <taxon>Corynebacterium</taxon>
    </lineage>
</organism>
<keyword evidence="1" id="KW-0813">Transport</keyword>
<dbReference type="RefSeq" id="WP_123934861.1">
    <property type="nucleotide sequence ID" value="NZ_CP033897.1"/>
</dbReference>
<dbReference type="PROSITE" id="PS00211">
    <property type="entry name" value="ABC_TRANSPORTER_1"/>
    <property type="match status" value="2"/>
</dbReference>
<dbReference type="InterPro" id="IPR003439">
    <property type="entry name" value="ABC_transporter-like_ATP-bd"/>
</dbReference>
<accession>A0A3G6J630</accession>
<keyword evidence="3 5" id="KW-0067">ATP-binding</keyword>
<gene>
    <name evidence="5" type="primary">gsiA2</name>
    <name evidence="5" type="ORF">CGERO_08065</name>
</gene>
<evidence type="ECO:0000256" key="3">
    <source>
        <dbReference type="ARBA" id="ARBA00022840"/>
    </source>
</evidence>
<dbReference type="SUPFAM" id="SSF52540">
    <property type="entry name" value="P-loop containing nucleoside triphosphate hydrolases"/>
    <property type="match status" value="2"/>
</dbReference>
<feature type="domain" description="ABC transporter" evidence="4">
    <location>
        <begin position="258"/>
        <end position="474"/>
    </location>
</feature>